<proteinExistence type="predicted"/>
<keyword evidence="1" id="KW-0472">Membrane</keyword>
<dbReference type="Proteomes" id="UP000295106">
    <property type="component" value="Unassembled WGS sequence"/>
</dbReference>
<reference evidence="2 3" key="1">
    <citation type="submission" date="2019-03" db="EMBL/GenBank/DDBJ databases">
        <title>Genomic Encyclopedia of Type Strains, Phase IV (KMG-IV): sequencing the most valuable type-strain genomes for metagenomic binning, comparative biology and taxonomic classification.</title>
        <authorList>
            <person name="Goeker M."/>
        </authorList>
    </citation>
    <scope>NUCLEOTIDE SEQUENCE [LARGE SCALE GENOMIC DNA]</scope>
    <source>
        <strain evidence="2 3">DSM 1709</strain>
    </source>
</reference>
<feature type="transmembrane region" description="Helical" evidence="1">
    <location>
        <begin position="48"/>
        <end position="68"/>
    </location>
</feature>
<evidence type="ECO:0008006" key="4">
    <source>
        <dbReference type="Google" id="ProtNLM"/>
    </source>
</evidence>
<name>A0A4R2M9A2_RUBGE</name>
<protein>
    <recommendedName>
        <fullName evidence="4">Transmembrane lipoprotein</fullName>
    </recommendedName>
</protein>
<dbReference type="PROSITE" id="PS51257">
    <property type="entry name" value="PROKAR_LIPOPROTEIN"/>
    <property type="match status" value="1"/>
</dbReference>
<dbReference type="GeneID" id="99684597"/>
<dbReference type="AlphaFoldDB" id="A0A4R2M9A2"/>
<dbReference type="EMBL" id="SLXD01000005">
    <property type="protein sequence ID" value="TCP02970.1"/>
    <property type="molecule type" value="Genomic_DNA"/>
</dbReference>
<keyword evidence="1" id="KW-1133">Transmembrane helix</keyword>
<feature type="transmembrane region" description="Helical" evidence="1">
    <location>
        <begin position="16"/>
        <end position="36"/>
    </location>
</feature>
<gene>
    <name evidence="2" type="ORF">EV684_105136</name>
</gene>
<keyword evidence="1" id="KW-0812">Transmembrane</keyword>
<evidence type="ECO:0000313" key="3">
    <source>
        <dbReference type="Proteomes" id="UP000295106"/>
    </source>
</evidence>
<dbReference type="OrthoDB" id="8911335at2"/>
<organism evidence="2 3">
    <name type="scientific">Rubrivivax gelatinosus</name>
    <name type="common">Rhodocyclus gelatinosus</name>
    <name type="synonym">Rhodopseudomonas gelatinosa</name>
    <dbReference type="NCBI Taxonomy" id="28068"/>
    <lineage>
        <taxon>Bacteria</taxon>
        <taxon>Pseudomonadati</taxon>
        <taxon>Pseudomonadota</taxon>
        <taxon>Betaproteobacteria</taxon>
        <taxon>Burkholderiales</taxon>
        <taxon>Sphaerotilaceae</taxon>
        <taxon>Rubrivivax</taxon>
    </lineage>
</organism>
<feature type="transmembrane region" description="Helical" evidence="1">
    <location>
        <begin position="74"/>
        <end position="91"/>
    </location>
</feature>
<evidence type="ECO:0000313" key="2">
    <source>
        <dbReference type="EMBL" id="TCP02970.1"/>
    </source>
</evidence>
<comment type="caution">
    <text evidence="2">The sequence shown here is derived from an EMBL/GenBank/DDBJ whole genome shotgun (WGS) entry which is preliminary data.</text>
</comment>
<sequence>MARAEPIRRDWLAKTLAGTVLGLTLGLGCSAVFSVLATGLPLPVRAQLAMWMVAPIWLGTLSGCYFFADGWRAWRGLGLANLAVFGAWALLRQFLS</sequence>
<evidence type="ECO:0000256" key="1">
    <source>
        <dbReference type="SAM" id="Phobius"/>
    </source>
</evidence>
<dbReference type="RefSeq" id="WP_132646586.1">
    <property type="nucleotide sequence ID" value="NZ_CP181386.1"/>
</dbReference>
<accession>A0A4R2M9A2</accession>